<accession>A0ABP8TLK1</accession>
<comment type="caution">
    <text evidence="4">The sequence shown here is derived from an EMBL/GenBank/DDBJ whole genome shotgun (WGS) entry which is preliminary data.</text>
</comment>
<comment type="cofactor">
    <cofactor evidence="1">
        <name>Mg(2+)</name>
        <dbReference type="ChEBI" id="CHEBI:18420"/>
    </cofactor>
</comment>
<proteinExistence type="predicted"/>
<dbReference type="CDD" id="cd04690">
    <property type="entry name" value="NUDIX_Hydrolase"/>
    <property type="match status" value="1"/>
</dbReference>
<organism evidence="4 5">
    <name type="scientific">Actinoallomurus liliacearum</name>
    <dbReference type="NCBI Taxonomy" id="1080073"/>
    <lineage>
        <taxon>Bacteria</taxon>
        <taxon>Bacillati</taxon>
        <taxon>Actinomycetota</taxon>
        <taxon>Actinomycetes</taxon>
        <taxon>Streptosporangiales</taxon>
        <taxon>Thermomonosporaceae</taxon>
        <taxon>Actinoallomurus</taxon>
    </lineage>
</organism>
<dbReference type="InterPro" id="IPR000086">
    <property type="entry name" value="NUDIX_hydrolase_dom"/>
</dbReference>
<dbReference type="PANTHER" id="PTHR43046:SF2">
    <property type="entry name" value="8-OXO-DGTP DIPHOSPHATASE-RELATED"/>
    <property type="match status" value="1"/>
</dbReference>
<protein>
    <submittedName>
        <fullName evidence="4">NUDIX domain-containing protein</fullName>
    </submittedName>
</protein>
<evidence type="ECO:0000313" key="4">
    <source>
        <dbReference type="EMBL" id="GAA4611222.1"/>
    </source>
</evidence>
<dbReference type="PANTHER" id="PTHR43046">
    <property type="entry name" value="GDP-MANNOSE MANNOSYL HYDROLASE"/>
    <property type="match status" value="1"/>
</dbReference>
<dbReference type="Gene3D" id="3.90.79.10">
    <property type="entry name" value="Nucleoside Triphosphate Pyrophosphohydrolase"/>
    <property type="match status" value="1"/>
</dbReference>
<evidence type="ECO:0000256" key="2">
    <source>
        <dbReference type="ARBA" id="ARBA00022801"/>
    </source>
</evidence>
<keyword evidence="2" id="KW-0378">Hydrolase</keyword>
<sequence>MSVIDKVAWVRVEDGRVLSTRSRGKDAYYFPGGKREAGESDMQTLAREVREELTVSIVPETVAPLGTYEAQAHGHRDGVTVRMTCYIGDYHGTLEPSSEIEEVVWLSYADRDRVSPVDQLIFDDLRASGHLR</sequence>
<dbReference type="Proteomes" id="UP001500212">
    <property type="component" value="Unassembled WGS sequence"/>
</dbReference>
<dbReference type="PROSITE" id="PS51462">
    <property type="entry name" value="NUDIX"/>
    <property type="match status" value="1"/>
</dbReference>
<reference evidence="5" key="1">
    <citation type="journal article" date="2019" name="Int. J. Syst. Evol. Microbiol.">
        <title>The Global Catalogue of Microorganisms (GCM) 10K type strain sequencing project: providing services to taxonomists for standard genome sequencing and annotation.</title>
        <authorList>
            <consortium name="The Broad Institute Genomics Platform"/>
            <consortium name="The Broad Institute Genome Sequencing Center for Infectious Disease"/>
            <person name="Wu L."/>
            <person name="Ma J."/>
        </authorList>
    </citation>
    <scope>NUCLEOTIDE SEQUENCE [LARGE SCALE GENOMIC DNA]</scope>
    <source>
        <strain evidence="5">JCM 17938</strain>
    </source>
</reference>
<evidence type="ECO:0000256" key="1">
    <source>
        <dbReference type="ARBA" id="ARBA00001946"/>
    </source>
</evidence>
<name>A0ABP8TLK1_9ACTN</name>
<dbReference type="EMBL" id="BAABHJ010000016">
    <property type="protein sequence ID" value="GAA4611222.1"/>
    <property type="molecule type" value="Genomic_DNA"/>
</dbReference>
<dbReference type="SUPFAM" id="SSF55811">
    <property type="entry name" value="Nudix"/>
    <property type="match status" value="1"/>
</dbReference>
<dbReference type="InterPro" id="IPR020084">
    <property type="entry name" value="NUDIX_hydrolase_CS"/>
</dbReference>
<evidence type="ECO:0000259" key="3">
    <source>
        <dbReference type="PROSITE" id="PS51462"/>
    </source>
</evidence>
<gene>
    <name evidence="4" type="ORF">GCM10023195_47400</name>
</gene>
<dbReference type="InterPro" id="IPR015797">
    <property type="entry name" value="NUDIX_hydrolase-like_dom_sf"/>
</dbReference>
<dbReference type="Pfam" id="PF00293">
    <property type="entry name" value="NUDIX"/>
    <property type="match status" value="1"/>
</dbReference>
<dbReference type="PROSITE" id="PS00893">
    <property type="entry name" value="NUDIX_BOX"/>
    <property type="match status" value="1"/>
</dbReference>
<dbReference type="RefSeq" id="WP_345358305.1">
    <property type="nucleotide sequence ID" value="NZ_BAABHJ010000016.1"/>
</dbReference>
<keyword evidence="5" id="KW-1185">Reference proteome</keyword>
<feature type="domain" description="Nudix hydrolase" evidence="3">
    <location>
        <begin position="1"/>
        <end position="127"/>
    </location>
</feature>
<evidence type="ECO:0000313" key="5">
    <source>
        <dbReference type="Proteomes" id="UP001500212"/>
    </source>
</evidence>